<protein>
    <submittedName>
        <fullName evidence="1">Uncharacterized protein</fullName>
    </submittedName>
</protein>
<evidence type="ECO:0000313" key="2">
    <source>
        <dbReference type="EMBL" id="QJI00439.1"/>
    </source>
</evidence>
<evidence type="ECO:0000313" key="1">
    <source>
        <dbReference type="EMBL" id="QJA50982.1"/>
    </source>
</evidence>
<sequence>MTVRDLTGADLARLRRERERGPSGWTAPPRETVEQAPLPVFRPQKPDVVFRQMMDHLQGWSRASKEDWMTSIAVLRQHDGSAVAHMTDEQLYLMLRDKIEDALKVAYGKLGRGRELQIKTGGF</sequence>
<reference evidence="1" key="1">
    <citation type="submission" date="2020-03" db="EMBL/GenBank/DDBJ databases">
        <title>The deep terrestrial virosphere.</title>
        <authorList>
            <person name="Holmfeldt K."/>
            <person name="Nilsson E."/>
            <person name="Simone D."/>
            <person name="Lopez-Fernandez M."/>
            <person name="Wu X."/>
            <person name="de Brujin I."/>
            <person name="Lundin D."/>
            <person name="Andersson A."/>
            <person name="Bertilsson S."/>
            <person name="Dopson M."/>
        </authorList>
    </citation>
    <scope>NUCLEOTIDE SEQUENCE</scope>
    <source>
        <strain evidence="1">TM448A01933</strain>
        <strain evidence="2">TM448B01959</strain>
    </source>
</reference>
<dbReference type="EMBL" id="MT144851">
    <property type="protein sequence ID" value="QJI00439.1"/>
    <property type="molecule type" value="Genomic_DNA"/>
</dbReference>
<organism evidence="1">
    <name type="scientific">viral metagenome</name>
    <dbReference type="NCBI Taxonomy" id="1070528"/>
    <lineage>
        <taxon>unclassified sequences</taxon>
        <taxon>metagenomes</taxon>
        <taxon>organismal metagenomes</taxon>
    </lineage>
</organism>
<gene>
    <name evidence="1" type="ORF">TM448A01933_0005</name>
    <name evidence="2" type="ORF">TM448B01959_0010</name>
</gene>
<dbReference type="EMBL" id="MT144229">
    <property type="protein sequence ID" value="QJA50982.1"/>
    <property type="molecule type" value="Genomic_DNA"/>
</dbReference>
<dbReference type="AlphaFoldDB" id="A0A6H1ZU42"/>
<name>A0A6H1ZU42_9ZZZZ</name>
<proteinExistence type="predicted"/>
<accession>A0A6H1ZU42</accession>